<dbReference type="AlphaFoldDB" id="A0A2S0MFF4"/>
<keyword evidence="4 8" id="KW-1133">Transmembrane helix</keyword>
<evidence type="ECO:0000256" key="3">
    <source>
        <dbReference type="ARBA" id="ARBA00022692"/>
    </source>
</evidence>
<evidence type="ECO:0000256" key="7">
    <source>
        <dbReference type="SAM" id="MobiDB-lite"/>
    </source>
</evidence>
<sequence length="770" mass="83450">MVEGLFTRWLGAERRRRWLRVALSHYVLNGASCALGLFLVSGFMHAAFGAEAAAVATVGVIAALAADMVGPRRGKLAHMVVEPLIGVPLFWAVQRLHGHPFELGLLLVPATFVVFLGMAWGKRGTPVAIGVMLAAVFSMSTPVPASPEEALVRTAYCGIGSLLYVGYAVLANLVLNGRYRTQLVADLLLAVAALLRAHARRVAALPGSCPQAQSDPDAAVYAPGGLGELLKRQAALADQLQSTRDVVLESPRTARRQRLAGMLMVVLEMRDHLVASELDLDRVRHATQNTSAREDLAAIYRGMAADVEQLADDLLLGRRPALAADHTARLAGLHLAAHGPAMADADSRNRDSLLRGVAYRVRHQNDAVRQLTLLARDEAEPDLAVVRNSWRLFVSPTDWSPQPFLTLWHWNQPALRQAVRAALAVGTGYTIASLLPWGSHDYWILLTIVVVLRGSLAQTLERRNQRVAGTLLGSLLASAFLGLHPPALLMVLAVTIGQGVAHGFALRRYTVTAVAASIMGLVQAHMLFTTHSTAFAFVERVADTLLGAGIAWAFSYVLPSWERGQLPALVRRVLRALEQHARLSLALAHLDDIDTEHELMWRLARREAYDAVSALVQATGRTLVEPRAVRPPLALLEQLQGHSYQLMGQLSAVKSMLLLRRDQLQFDQIQAPMKLASNRIQGILTLSAPLPPGSQPPPAQSPEPESAGALPAVPEVLPDPFEHDVSPWLLRRLHLAIELAERVRGNAQDVLAALASVPADAGKPLLPQLR</sequence>
<dbReference type="Pfam" id="PF12805">
    <property type="entry name" value="FUSC-like"/>
    <property type="match status" value="1"/>
</dbReference>
<feature type="transmembrane region" description="Helical" evidence="8">
    <location>
        <begin position="151"/>
        <end position="175"/>
    </location>
</feature>
<evidence type="ECO:0000256" key="4">
    <source>
        <dbReference type="ARBA" id="ARBA00022989"/>
    </source>
</evidence>
<keyword evidence="5 8" id="KW-0472">Membrane</keyword>
<evidence type="ECO:0000259" key="9">
    <source>
        <dbReference type="Pfam" id="PF12805"/>
    </source>
</evidence>
<keyword evidence="12" id="KW-1185">Reference proteome</keyword>
<evidence type="ECO:0000313" key="12">
    <source>
        <dbReference type="Proteomes" id="UP000239709"/>
    </source>
</evidence>
<organism evidence="11 12">
    <name type="scientific">Ottowia oryzae</name>
    <dbReference type="NCBI Taxonomy" id="2109914"/>
    <lineage>
        <taxon>Bacteria</taxon>
        <taxon>Pseudomonadati</taxon>
        <taxon>Pseudomonadota</taxon>
        <taxon>Betaproteobacteria</taxon>
        <taxon>Burkholderiales</taxon>
        <taxon>Comamonadaceae</taxon>
        <taxon>Ottowia</taxon>
    </lineage>
</organism>
<gene>
    <name evidence="11" type="ORF">C6570_10215</name>
</gene>
<feature type="transmembrane region" description="Helical" evidence="8">
    <location>
        <begin position="541"/>
        <end position="561"/>
    </location>
</feature>
<protein>
    <submittedName>
        <fullName evidence="11">FUSC family protein</fullName>
    </submittedName>
</protein>
<feature type="transmembrane region" description="Helical" evidence="8">
    <location>
        <begin position="100"/>
        <end position="120"/>
    </location>
</feature>
<dbReference type="PANTHER" id="PTHR30509:SF9">
    <property type="entry name" value="MULTIDRUG RESISTANCE PROTEIN MDTO"/>
    <property type="match status" value="1"/>
</dbReference>
<dbReference type="EMBL" id="CP027666">
    <property type="protein sequence ID" value="AVO34556.1"/>
    <property type="molecule type" value="Genomic_DNA"/>
</dbReference>
<evidence type="ECO:0000256" key="1">
    <source>
        <dbReference type="ARBA" id="ARBA00004651"/>
    </source>
</evidence>
<feature type="transmembrane region" description="Helical" evidence="8">
    <location>
        <begin position="509"/>
        <end position="529"/>
    </location>
</feature>
<dbReference type="InterPro" id="IPR032692">
    <property type="entry name" value="YccS_N"/>
</dbReference>
<dbReference type="Proteomes" id="UP000239709">
    <property type="component" value="Chromosome"/>
</dbReference>
<feature type="domain" description="Integral membrane protein YccS N-terminal" evidence="9">
    <location>
        <begin position="92"/>
        <end position="334"/>
    </location>
</feature>
<evidence type="ECO:0000256" key="2">
    <source>
        <dbReference type="ARBA" id="ARBA00022475"/>
    </source>
</evidence>
<dbReference type="PANTHER" id="PTHR30509">
    <property type="entry name" value="P-HYDROXYBENZOIC ACID EFFLUX PUMP SUBUNIT-RELATED"/>
    <property type="match status" value="1"/>
</dbReference>
<feature type="transmembrane region" description="Helical" evidence="8">
    <location>
        <begin position="21"/>
        <end position="40"/>
    </location>
</feature>
<comment type="subcellular location">
    <subcellularLocation>
        <location evidence="1">Cell membrane</location>
        <topology evidence="1">Multi-pass membrane protein</topology>
    </subcellularLocation>
</comment>
<proteinExistence type="inferred from homology"/>
<keyword evidence="3 8" id="KW-0812">Transmembrane</keyword>
<evidence type="ECO:0000259" key="10">
    <source>
        <dbReference type="Pfam" id="PF13515"/>
    </source>
</evidence>
<evidence type="ECO:0000313" key="11">
    <source>
        <dbReference type="EMBL" id="AVO34556.1"/>
    </source>
</evidence>
<comment type="similarity">
    <text evidence="6">Belongs to the YccS/YhfK family.</text>
</comment>
<evidence type="ECO:0000256" key="6">
    <source>
        <dbReference type="ARBA" id="ARBA00043993"/>
    </source>
</evidence>
<name>A0A2S0MFF4_9BURK</name>
<dbReference type="RefSeq" id="WP_106703108.1">
    <property type="nucleotide sequence ID" value="NZ_CP027666.1"/>
</dbReference>
<feature type="transmembrane region" description="Helical" evidence="8">
    <location>
        <begin position="76"/>
        <end position="94"/>
    </location>
</feature>
<dbReference type="GO" id="GO:0005886">
    <property type="term" value="C:plasma membrane"/>
    <property type="evidence" value="ECO:0007669"/>
    <property type="project" value="UniProtKB-SubCell"/>
</dbReference>
<dbReference type="Pfam" id="PF13515">
    <property type="entry name" value="FUSC_2"/>
    <property type="match status" value="1"/>
</dbReference>
<feature type="transmembrane region" description="Helical" evidence="8">
    <location>
        <begin position="46"/>
        <end position="64"/>
    </location>
</feature>
<evidence type="ECO:0000256" key="8">
    <source>
        <dbReference type="SAM" id="Phobius"/>
    </source>
</evidence>
<feature type="transmembrane region" description="Helical" evidence="8">
    <location>
        <begin position="472"/>
        <end position="497"/>
    </location>
</feature>
<evidence type="ECO:0000256" key="5">
    <source>
        <dbReference type="ARBA" id="ARBA00023136"/>
    </source>
</evidence>
<feature type="compositionally biased region" description="Pro residues" evidence="7">
    <location>
        <begin position="689"/>
        <end position="701"/>
    </location>
</feature>
<dbReference type="InterPro" id="IPR049453">
    <property type="entry name" value="Memb_transporter_dom"/>
</dbReference>
<dbReference type="KEGG" id="otk:C6570_10215"/>
<reference evidence="11 12" key="1">
    <citation type="submission" date="2018-03" db="EMBL/GenBank/DDBJ databases">
        <title>Genome sequencing of Ottowia sp.</title>
        <authorList>
            <person name="Kim S.-J."/>
            <person name="Heo J."/>
            <person name="Kwon S.-W."/>
        </authorList>
    </citation>
    <scope>NUCLEOTIDE SEQUENCE [LARGE SCALE GENOMIC DNA]</scope>
    <source>
        <strain evidence="11 12">KADR8-3</strain>
    </source>
</reference>
<feature type="domain" description="Integral membrane bound transporter" evidence="10">
    <location>
        <begin position="429"/>
        <end position="553"/>
    </location>
</feature>
<accession>A0A2S0MFF4</accession>
<feature type="transmembrane region" description="Helical" evidence="8">
    <location>
        <begin position="127"/>
        <end position="145"/>
    </location>
</feature>
<dbReference type="OrthoDB" id="8670769at2"/>
<keyword evidence="2" id="KW-1003">Cell membrane</keyword>
<feature type="region of interest" description="Disordered" evidence="7">
    <location>
        <begin position="686"/>
        <end position="715"/>
    </location>
</feature>